<feature type="domain" description="Radical SAM core" evidence="6">
    <location>
        <begin position="47"/>
        <end position="138"/>
    </location>
</feature>
<comment type="caution">
    <text evidence="8">The sequence shown here is derived from an EMBL/GenBank/DDBJ whole genome shotgun (WGS) entry which is preliminary data.</text>
</comment>
<evidence type="ECO:0000256" key="4">
    <source>
        <dbReference type="ARBA" id="ARBA00023004"/>
    </source>
</evidence>
<sequence>MNIANALKRMVPYRLVLMRRELLPLMAKWTRKNMRRRDMIPILHFHLTDHCNLNCRGCDNFSPLAPDTFTETEAFEADCRRMAQLMGTRNRIKEIQLLGGEPLLHPQVTRFMDIARSCFPHTPINLVSNGLLLPKEDERFWECCRRNDVQIIVTKYPIKFDYHAMAAHVRAQGVRFSFYGNTEVVEKTMVCVPLDVEGRQNATDSFLRCARANRCIALDHGRLYTCSLIPYVKYFNRRFGTRLEVTPHDYIDIHSVESFDSILDFICKPMPFCRHCNLKGTVGNIKFGISRRERSEWTGSDD</sequence>
<organism evidence="8 10">
    <name type="scientific">Leyella lascolaii</name>
    <dbReference type="NCBI Taxonomy" id="1776379"/>
    <lineage>
        <taxon>Bacteria</taxon>
        <taxon>Pseudomonadati</taxon>
        <taxon>Bacteroidota</taxon>
        <taxon>Bacteroidia</taxon>
        <taxon>Bacteroidales</taxon>
        <taxon>Prevotellaceae</taxon>
        <taxon>Leyella</taxon>
    </lineage>
</organism>
<dbReference type="Gene3D" id="3.20.20.70">
    <property type="entry name" value="Aldolase class I"/>
    <property type="match status" value="1"/>
</dbReference>
<dbReference type="AlphaFoldDB" id="A0AAW7JLP4"/>
<dbReference type="SFLD" id="SFLDS00029">
    <property type="entry name" value="Radical_SAM"/>
    <property type="match status" value="1"/>
</dbReference>
<evidence type="ECO:0000256" key="2">
    <source>
        <dbReference type="ARBA" id="ARBA00022691"/>
    </source>
</evidence>
<dbReference type="GO" id="GO:0051536">
    <property type="term" value="F:iron-sulfur cluster binding"/>
    <property type="evidence" value="ECO:0007669"/>
    <property type="project" value="UniProtKB-KW"/>
</dbReference>
<keyword evidence="9" id="KW-1185">Reference proteome</keyword>
<dbReference type="EMBL" id="JAUEIE010000008">
    <property type="protein sequence ID" value="MDN0023138.1"/>
    <property type="molecule type" value="Genomic_DNA"/>
</dbReference>
<protein>
    <submittedName>
        <fullName evidence="8">Radical SAM protein</fullName>
    </submittedName>
</protein>
<dbReference type="PANTHER" id="PTHR11228">
    <property type="entry name" value="RADICAL SAM DOMAIN PROTEIN"/>
    <property type="match status" value="1"/>
</dbReference>
<evidence type="ECO:0000313" key="7">
    <source>
        <dbReference type="EMBL" id="MDN0023138.1"/>
    </source>
</evidence>
<dbReference type="Proteomes" id="UP001168478">
    <property type="component" value="Unassembled WGS sequence"/>
</dbReference>
<keyword evidence="3" id="KW-0479">Metal-binding</keyword>
<name>A0AAW7JLP4_9BACT</name>
<keyword evidence="2" id="KW-0949">S-adenosyl-L-methionine</keyword>
<dbReference type="RefSeq" id="WP_084791647.1">
    <property type="nucleotide sequence ID" value="NZ_CAUWBX010000040.1"/>
</dbReference>
<keyword evidence="5" id="KW-0411">Iron-sulfur</keyword>
<dbReference type="InterPro" id="IPR050377">
    <property type="entry name" value="Radical_SAM_PqqE_MftC-like"/>
</dbReference>
<evidence type="ECO:0000313" key="10">
    <source>
        <dbReference type="Proteomes" id="UP001168478"/>
    </source>
</evidence>
<comment type="cofactor">
    <cofactor evidence="1">
        <name>[4Fe-4S] cluster</name>
        <dbReference type="ChEBI" id="CHEBI:49883"/>
    </cofactor>
</comment>
<dbReference type="Proteomes" id="UP001167831">
    <property type="component" value="Unassembled WGS sequence"/>
</dbReference>
<dbReference type="GO" id="GO:0003824">
    <property type="term" value="F:catalytic activity"/>
    <property type="evidence" value="ECO:0007669"/>
    <property type="project" value="InterPro"/>
</dbReference>
<dbReference type="EMBL" id="JAUEIF010000004">
    <property type="protein sequence ID" value="MDN0025213.1"/>
    <property type="molecule type" value="Genomic_DNA"/>
</dbReference>
<evidence type="ECO:0000259" key="6">
    <source>
        <dbReference type="Pfam" id="PF04055"/>
    </source>
</evidence>
<proteinExistence type="predicted"/>
<evidence type="ECO:0000256" key="3">
    <source>
        <dbReference type="ARBA" id="ARBA00022723"/>
    </source>
</evidence>
<gene>
    <name evidence="7" type="ORF">QVN81_08925</name>
    <name evidence="8" type="ORF">QVN84_06715</name>
</gene>
<dbReference type="SUPFAM" id="SSF102114">
    <property type="entry name" value="Radical SAM enzymes"/>
    <property type="match status" value="1"/>
</dbReference>
<dbReference type="InterPro" id="IPR058240">
    <property type="entry name" value="rSAM_sf"/>
</dbReference>
<dbReference type="InterPro" id="IPR013785">
    <property type="entry name" value="Aldolase_TIM"/>
</dbReference>
<evidence type="ECO:0000313" key="9">
    <source>
        <dbReference type="Proteomes" id="UP001167831"/>
    </source>
</evidence>
<dbReference type="GO" id="GO:0046872">
    <property type="term" value="F:metal ion binding"/>
    <property type="evidence" value="ECO:0007669"/>
    <property type="project" value="UniProtKB-KW"/>
</dbReference>
<evidence type="ECO:0000256" key="5">
    <source>
        <dbReference type="ARBA" id="ARBA00023014"/>
    </source>
</evidence>
<keyword evidence="4" id="KW-0408">Iron</keyword>
<evidence type="ECO:0000313" key="8">
    <source>
        <dbReference type="EMBL" id="MDN0025213.1"/>
    </source>
</evidence>
<reference evidence="8" key="1">
    <citation type="submission" date="2023-06" db="EMBL/GenBank/DDBJ databases">
        <authorList>
            <person name="Zeman M."/>
            <person name="Kubasova T."/>
            <person name="Jahodarova E."/>
            <person name="Nykrynova M."/>
            <person name="Rychlik I."/>
        </authorList>
    </citation>
    <scope>NUCLEOTIDE SEQUENCE</scope>
    <source>
        <strain evidence="8">ET15</strain>
        <strain evidence="7">ET37</strain>
    </source>
</reference>
<dbReference type="InterPro" id="IPR007197">
    <property type="entry name" value="rSAM"/>
</dbReference>
<dbReference type="CDD" id="cd01335">
    <property type="entry name" value="Radical_SAM"/>
    <property type="match status" value="1"/>
</dbReference>
<dbReference type="Pfam" id="PF04055">
    <property type="entry name" value="Radical_SAM"/>
    <property type="match status" value="1"/>
</dbReference>
<dbReference type="PANTHER" id="PTHR11228:SF7">
    <property type="entry name" value="PQQA PEPTIDE CYCLASE"/>
    <property type="match status" value="1"/>
</dbReference>
<accession>A0AAW7JLP4</accession>
<evidence type="ECO:0000256" key="1">
    <source>
        <dbReference type="ARBA" id="ARBA00001966"/>
    </source>
</evidence>
<reference evidence="8" key="2">
    <citation type="submission" date="2023-08" db="EMBL/GenBank/DDBJ databases">
        <title>Identification and characterization of horizontal gene transfer across gut microbiota members of farm animals based on homology search.</title>
        <authorList>
            <person name="Schwarzerova J."/>
            <person name="Nykrynova M."/>
            <person name="Jureckova K."/>
            <person name="Cejkova D."/>
            <person name="Rychlik I."/>
        </authorList>
    </citation>
    <scope>NUCLEOTIDE SEQUENCE</scope>
    <source>
        <strain evidence="8">ET15</strain>
        <strain evidence="7">ET37</strain>
    </source>
</reference>